<sequence length="74" mass="8652">MDSQLNPEQRIMSAHLTPQEMVMLSKQRWEDVRQMHPQGASNSEIARHLEIAHPVRGKRGHQSTHYIQSRPANW</sequence>
<dbReference type="AlphaFoldDB" id="A0A225MRM5"/>
<dbReference type="Proteomes" id="UP000214603">
    <property type="component" value="Unassembled WGS sequence"/>
</dbReference>
<proteinExistence type="predicted"/>
<comment type="caution">
    <text evidence="1">The sequence shown here is derived from an EMBL/GenBank/DDBJ whole genome shotgun (WGS) entry which is preliminary data.</text>
</comment>
<dbReference type="EMBL" id="NJIH01000003">
    <property type="protein sequence ID" value="OWT63906.1"/>
    <property type="molecule type" value="Genomic_DNA"/>
</dbReference>
<keyword evidence="2" id="KW-1185">Reference proteome</keyword>
<evidence type="ECO:0000313" key="1">
    <source>
        <dbReference type="EMBL" id="OWT63906.1"/>
    </source>
</evidence>
<name>A0A225MRM5_9BURK</name>
<organism evidence="1 2">
    <name type="scientific">Candidimonas nitroreducens</name>
    <dbReference type="NCBI Taxonomy" id="683354"/>
    <lineage>
        <taxon>Bacteria</taxon>
        <taxon>Pseudomonadati</taxon>
        <taxon>Pseudomonadota</taxon>
        <taxon>Betaproteobacteria</taxon>
        <taxon>Burkholderiales</taxon>
        <taxon>Alcaligenaceae</taxon>
        <taxon>Candidimonas</taxon>
    </lineage>
</organism>
<evidence type="ECO:0000313" key="2">
    <source>
        <dbReference type="Proteomes" id="UP000214603"/>
    </source>
</evidence>
<reference evidence="2" key="1">
    <citation type="submission" date="2017-06" db="EMBL/GenBank/DDBJ databases">
        <title>Herbaspirillum phytohormonus sp. nov., isolated from the root nodule of Robinia pseudoacacia in lead-zinc mine.</title>
        <authorList>
            <person name="Fan M."/>
            <person name="Lin Y."/>
        </authorList>
    </citation>
    <scope>NUCLEOTIDE SEQUENCE [LARGE SCALE GENOMIC DNA]</scope>
    <source>
        <strain evidence="2">SC-089</strain>
    </source>
</reference>
<gene>
    <name evidence="1" type="ORF">CEY11_06275</name>
</gene>
<accession>A0A225MRM5</accession>
<protein>
    <submittedName>
        <fullName evidence="1">Uncharacterized protein</fullName>
    </submittedName>
</protein>